<dbReference type="OrthoDB" id="358820at2"/>
<evidence type="ECO:0000313" key="1">
    <source>
        <dbReference type="EMBL" id="CEM61904.1"/>
    </source>
</evidence>
<sequence length="193" mass="22402">MLDSVIFNNNYFASPLIKAAAQQALPLFISTDSVAEVQEAVKTIAEAFGDVNVFLTIIAEDNIKSHEAEKKLTLSFQKNIRLLVQKTWVEKSNEDLKEEIQYRIDDFCKVFLEDDEINYQELLPICLSILHDTVLLLFGSMIDTDMFFEYAFRIDPDFGLFWYYVEEIRKAHPLSEEKSRFGMLLAMLFLSNF</sequence>
<protein>
    <submittedName>
        <fullName evidence="1">Uncharacterized protein</fullName>
    </submittedName>
</protein>
<dbReference type="Proteomes" id="UP000042527">
    <property type="component" value="Unassembled WGS sequence"/>
</dbReference>
<reference evidence="2 4" key="3">
    <citation type="submission" date="2019-08" db="EMBL/GenBank/DDBJ databases">
        <authorList>
            <person name="Kuhnert P."/>
        </authorList>
    </citation>
    <scope>NUCLEOTIDE SEQUENCE [LARGE SCALE GENOMIC DNA]</scope>
    <source>
        <strain evidence="2 4">B36.5</strain>
    </source>
</reference>
<dbReference type="Proteomes" id="UP000323594">
    <property type="component" value="Chromosome"/>
</dbReference>
<evidence type="ECO:0000313" key="4">
    <source>
        <dbReference type="Proteomes" id="UP000323594"/>
    </source>
</evidence>
<proteinExistence type="predicted"/>
<dbReference type="EMBL" id="CDNC01000015">
    <property type="protein sequence ID" value="CEM61904.1"/>
    <property type="molecule type" value="Genomic_DNA"/>
</dbReference>
<gene>
    <name evidence="2" type="ORF">FUT82_10420</name>
    <name evidence="1" type="ORF">TPHV1_220028</name>
</gene>
<dbReference type="GeneID" id="57753391"/>
<dbReference type="EMBL" id="CP042817">
    <property type="protein sequence ID" value="QEJ98370.1"/>
    <property type="molecule type" value="Genomic_DNA"/>
</dbReference>
<reference evidence="3" key="1">
    <citation type="submission" date="2015-01" db="EMBL/GenBank/DDBJ databases">
        <authorList>
            <person name="Manzoor Shahid"/>
            <person name="Zubair Saima"/>
        </authorList>
    </citation>
    <scope>NUCLEOTIDE SEQUENCE [LARGE SCALE GENOMIC DNA]</scope>
    <source>
        <strain evidence="3">V1</strain>
    </source>
</reference>
<dbReference type="AlphaFoldDB" id="A0A0B7GTD6"/>
<reference evidence="1" key="2">
    <citation type="submission" date="2015-01" db="EMBL/GenBank/DDBJ databases">
        <authorList>
            <person name="Xiang T."/>
            <person name="Song Y."/>
            <person name="Huang L."/>
            <person name="Wang B."/>
            <person name="Wu P."/>
        </authorList>
    </citation>
    <scope>NUCLEOTIDE SEQUENCE [LARGE SCALE GENOMIC DNA]</scope>
    <source>
        <strain evidence="1">V1</strain>
    </source>
</reference>
<evidence type="ECO:0000313" key="2">
    <source>
        <dbReference type="EMBL" id="QEJ98370.1"/>
    </source>
</evidence>
<organism evidence="1 3">
    <name type="scientific">Treponema phagedenis</name>
    <dbReference type="NCBI Taxonomy" id="162"/>
    <lineage>
        <taxon>Bacteria</taxon>
        <taxon>Pseudomonadati</taxon>
        <taxon>Spirochaetota</taxon>
        <taxon>Spirochaetia</taxon>
        <taxon>Spirochaetales</taxon>
        <taxon>Treponemataceae</taxon>
        <taxon>Treponema</taxon>
    </lineage>
</organism>
<evidence type="ECO:0000313" key="3">
    <source>
        <dbReference type="Proteomes" id="UP000042527"/>
    </source>
</evidence>
<dbReference type="RefSeq" id="WP_024751884.1">
    <property type="nucleotide sequence ID" value="NZ_CDNC01000015.1"/>
</dbReference>
<keyword evidence="3" id="KW-1185">Reference proteome</keyword>
<name>A0A0B7GTD6_TREPH</name>
<accession>A0A0B7GTD6</accession>